<protein>
    <recommendedName>
        <fullName evidence="2">J domain-containing protein</fullName>
    </recommendedName>
</protein>
<dbReference type="PRINTS" id="PR00625">
    <property type="entry name" value="JDOMAIN"/>
</dbReference>
<evidence type="ECO:0000313" key="3">
    <source>
        <dbReference type="EMBL" id="MPA74279.1"/>
    </source>
</evidence>
<dbReference type="PANTHER" id="PTHR45089:SF24">
    <property type="entry name" value="DNAJ HEAT SHOCK N-TERMINAL DOMAIN-CONTAINING PROTEIN"/>
    <property type="match status" value="1"/>
</dbReference>
<sequence>MECNKEEAIRAKGIAEKKMENKDFVGARKIALKAQQLYPVLDNISQMIMVCDVHCSSENKVYGNEMDWYGILKLEPTADEASIKKQYRKFALLLHPDKNKFAGATDAFKLIGEAQRVLLDREKRMLHDSKCRAFVRPVAPNWTAQQANRNSNVERQPRVQNNFMSNATSQFTGSNVQRQHPQQPTKSAFNRQTFWTVCPFCAVRYQYYKEVVNKLLFCQSCKSSFTGYEIKAQSTPPGTNLENPTSKVGSQRNIGGENPTMESFLKTGCTSKVGGGSKTNEKCSKVDMKKGGTEESKSSGKVNGKKRKHVAESSESCNTGSSTDPKEDTVIEEHGDIPGGQNTECYGEPYPRRSTRSKQHVSYNENLSDNDDIGTSSKRKKCSGLFSTTEQGAEDPLLKEEGPKMNEPAGYAADVDTDEKVVKQYGSACNEGSLQNGKEETSKANKKEIAPEDDHKKRSAGNGESSSNASPGKAKEPETYEYPDPDFSDFDKDRKEDCFAVGQTWAVYDTLDAMPRFYARIRKVFSPGFKLRITWLEPDPDDEDEIKWVEEGLPVSCGKFKHGNSENTEDHPMFSHLVYWEKGSRRDTYKIYPIKGETWALFKNWDINWYSDSDSERKYEFEFVEVLSDYVEGVGVSVAYLGKVKGFSCLFCRTMKDGMDSLQLPPNELFRFSHKVPSFQMSGEERKDVPKGSFELDPASLPTDLEEIAVPEDLNVETGSMHPNGSCSKSPADMTEALTGSEGNGSICQADKKTHLDFKHNSSDHFTEDTGSAPPTPEAYEIPEPEFYNFDDDKSPEKFQIGQIWALYSDEDGLPKYYGLIKKIESQPEFKLHIMWLVSYWLPKDTIHWLDKKMPICCGRFKLTKEKSHKYTSTASFSHQLRAELMDKKDVYAVFPRKGEVWALYKNWNAGIKCSELENCDYDMVEILEENDLWIEVSVVELVDGYKSVFKPQMKEGSTVKMKIPQTELLRFSHQIPAFRLTEEKGGSLRGFWELDPAALPVILFCSS</sequence>
<feature type="compositionally biased region" description="Polar residues" evidence="1">
    <location>
        <begin position="232"/>
        <end position="253"/>
    </location>
</feature>
<organism evidence="3">
    <name type="scientific">Davidia involucrata</name>
    <name type="common">Dove tree</name>
    <dbReference type="NCBI Taxonomy" id="16924"/>
    <lineage>
        <taxon>Eukaryota</taxon>
        <taxon>Viridiplantae</taxon>
        <taxon>Streptophyta</taxon>
        <taxon>Embryophyta</taxon>
        <taxon>Tracheophyta</taxon>
        <taxon>Spermatophyta</taxon>
        <taxon>Magnoliopsida</taxon>
        <taxon>eudicotyledons</taxon>
        <taxon>Gunneridae</taxon>
        <taxon>Pentapetalae</taxon>
        <taxon>asterids</taxon>
        <taxon>Cornales</taxon>
        <taxon>Nyssaceae</taxon>
        <taxon>Davidia</taxon>
    </lineage>
</organism>
<feature type="compositionally biased region" description="Basic and acidic residues" evidence="1">
    <location>
        <begin position="279"/>
        <end position="298"/>
    </location>
</feature>
<dbReference type="SMART" id="SM00271">
    <property type="entry name" value="DnaJ"/>
    <property type="match status" value="1"/>
</dbReference>
<dbReference type="Gene3D" id="1.10.287.110">
    <property type="entry name" value="DnaJ domain"/>
    <property type="match status" value="1"/>
</dbReference>
<accession>A0A5B7BZE2</accession>
<evidence type="ECO:0000259" key="2">
    <source>
        <dbReference type="PROSITE" id="PS50076"/>
    </source>
</evidence>
<reference evidence="3" key="1">
    <citation type="submission" date="2019-08" db="EMBL/GenBank/DDBJ databases">
        <title>Reference gene set and small RNA set construction with multiple tissues from Davidia involucrata Baill.</title>
        <authorList>
            <person name="Yang H."/>
            <person name="Zhou C."/>
            <person name="Li G."/>
            <person name="Wang J."/>
            <person name="Gao P."/>
            <person name="Wang M."/>
            <person name="Wang R."/>
            <person name="Zhao Y."/>
        </authorList>
    </citation>
    <scope>NUCLEOTIDE SEQUENCE</scope>
    <source>
        <tissue evidence="3">Mixed with DoveR01_LX</tissue>
    </source>
</reference>
<dbReference type="SUPFAM" id="SSF46565">
    <property type="entry name" value="Chaperone J-domain"/>
    <property type="match status" value="1"/>
</dbReference>
<dbReference type="AlphaFoldDB" id="A0A5B7BZE2"/>
<feature type="compositionally biased region" description="Low complexity" evidence="1">
    <location>
        <begin position="460"/>
        <end position="470"/>
    </location>
</feature>
<dbReference type="InterPro" id="IPR036869">
    <property type="entry name" value="J_dom_sf"/>
</dbReference>
<proteinExistence type="predicted"/>
<dbReference type="Pfam" id="PF11926">
    <property type="entry name" value="DUF3444"/>
    <property type="match status" value="2"/>
</dbReference>
<feature type="domain" description="J" evidence="2">
    <location>
        <begin position="67"/>
        <end position="131"/>
    </location>
</feature>
<feature type="region of interest" description="Disordered" evidence="1">
    <location>
        <begin position="232"/>
        <end position="487"/>
    </location>
</feature>
<dbReference type="Pfam" id="PF00226">
    <property type="entry name" value="DnaJ"/>
    <property type="match status" value="1"/>
</dbReference>
<dbReference type="InterPro" id="IPR024593">
    <property type="entry name" value="DUF3444"/>
</dbReference>
<dbReference type="PANTHER" id="PTHR45089">
    <property type="entry name" value="DNAJ HEAT SHOCK AMINO-TERMINAL DOMAIN PROTEIN-RELATED"/>
    <property type="match status" value="1"/>
</dbReference>
<dbReference type="PROSITE" id="PS50076">
    <property type="entry name" value="DNAJ_2"/>
    <property type="match status" value="1"/>
</dbReference>
<dbReference type="EMBL" id="GHES01043720">
    <property type="protein sequence ID" value="MPA74279.1"/>
    <property type="molecule type" value="Transcribed_RNA"/>
</dbReference>
<name>A0A5B7BZE2_DAVIN</name>
<feature type="compositionally biased region" description="Basic and acidic residues" evidence="1">
    <location>
        <begin position="437"/>
        <end position="456"/>
    </location>
</feature>
<feature type="compositionally biased region" description="Polar residues" evidence="1">
    <location>
        <begin position="313"/>
        <end position="323"/>
    </location>
</feature>
<gene>
    <name evidence="3" type="ORF">Din_043720</name>
</gene>
<evidence type="ECO:0000256" key="1">
    <source>
        <dbReference type="SAM" id="MobiDB-lite"/>
    </source>
</evidence>
<feature type="compositionally biased region" description="Basic and acidic residues" evidence="1">
    <location>
        <begin position="324"/>
        <end position="336"/>
    </location>
</feature>
<dbReference type="CDD" id="cd06257">
    <property type="entry name" value="DnaJ"/>
    <property type="match status" value="1"/>
</dbReference>
<dbReference type="InterPro" id="IPR001623">
    <property type="entry name" value="DnaJ_domain"/>
</dbReference>